<evidence type="ECO:0000259" key="2">
    <source>
        <dbReference type="Pfam" id="PF00892"/>
    </source>
</evidence>
<comment type="caution">
    <text evidence="3">The sequence shown here is derived from an EMBL/GenBank/DDBJ whole genome shotgun (WGS) entry which is preliminary data.</text>
</comment>
<organism evidence="3 4">
    <name type="scientific">Candidatus Gottesmanbacteria bacterium RIFCSPHIGHO2_02_FULL_39_14</name>
    <dbReference type="NCBI Taxonomy" id="1798383"/>
    <lineage>
        <taxon>Bacteria</taxon>
        <taxon>Candidatus Gottesmaniibacteriota</taxon>
    </lineage>
</organism>
<keyword evidence="1" id="KW-1133">Transmembrane helix</keyword>
<dbReference type="EMBL" id="MFJM01000012">
    <property type="protein sequence ID" value="OGG18945.1"/>
    <property type="molecule type" value="Genomic_DNA"/>
</dbReference>
<dbReference type="SUPFAM" id="SSF103481">
    <property type="entry name" value="Multidrug resistance efflux transporter EmrE"/>
    <property type="match status" value="1"/>
</dbReference>
<dbReference type="InterPro" id="IPR000620">
    <property type="entry name" value="EamA_dom"/>
</dbReference>
<reference evidence="3 4" key="1">
    <citation type="journal article" date="2016" name="Nat. Commun.">
        <title>Thousands of microbial genomes shed light on interconnected biogeochemical processes in an aquifer system.</title>
        <authorList>
            <person name="Anantharaman K."/>
            <person name="Brown C.T."/>
            <person name="Hug L.A."/>
            <person name="Sharon I."/>
            <person name="Castelle C.J."/>
            <person name="Probst A.J."/>
            <person name="Thomas B.C."/>
            <person name="Singh A."/>
            <person name="Wilkins M.J."/>
            <person name="Karaoz U."/>
            <person name="Brodie E.L."/>
            <person name="Williams K.H."/>
            <person name="Hubbard S.S."/>
            <person name="Banfield J.F."/>
        </authorList>
    </citation>
    <scope>NUCLEOTIDE SEQUENCE [LARGE SCALE GENOMIC DNA]</scope>
</reference>
<feature type="transmembrane region" description="Helical" evidence="1">
    <location>
        <begin position="65"/>
        <end position="84"/>
    </location>
</feature>
<name>A0A1F6A2P1_9BACT</name>
<evidence type="ECO:0000313" key="4">
    <source>
        <dbReference type="Proteomes" id="UP000176253"/>
    </source>
</evidence>
<feature type="transmembrane region" description="Helical" evidence="1">
    <location>
        <begin position="121"/>
        <end position="138"/>
    </location>
</feature>
<dbReference type="InterPro" id="IPR037185">
    <property type="entry name" value="EmrE-like"/>
</dbReference>
<evidence type="ECO:0000256" key="1">
    <source>
        <dbReference type="SAM" id="Phobius"/>
    </source>
</evidence>
<feature type="transmembrane region" description="Helical" evidence="1">
    <location>
        <begin position="96"/>
        <end position="115"/>
    </location>
</feature>
<keyword evidence="1" id="KW-0812">Transmembrane</keyword>
<accession>A0A1F6A2P1</accession>
<protein>
    <recommendedName>
        <fullName evidence="2">EamA domain-containing protein</fullName>
    </recommendedName>
</protein>
<dbReference type="Pfam" id="PF00892">
    <property type="entry name" value="EamA"/>
    <property type="match status" value="1"/>
</dbReference>
<dbReference type="AlphaFoldDB" id="A0A1F6A2P1"/>
<feature type="transmembrane region" description="Helical" evidence="1">
    <location>
        <begin position="32"/>
        <end position="53"/>
    </location>
</feature>
<keyword evidence="1" id="KW-0472">Membrane</keyword>
<feature type="domain" description="EamA" evidence="2">
    <location>
        <begin position="6"/>
        <end position="137"/>
    </location>
</feature>
<dbReference type="GO" id="GO:0016020">
    <property type="term" value="C:membrane"/>
    <property type="evidence" value="ECO:0007669"/>
    <property type="project" value="InterPro"/>
</dbReference>
<proteinExistence type="predicted"/>
<sequence>MDKTVIGIILMTISMLAYAVGNPILKKAGFNPFATIIIQVAVLWLVILPFFIFSKSFQDILSHKQNLYLLILAGITNAVGYYLLVKSFTYLPIWQINMFWALIPLFGGIAGYFLLGETLTFKFFIGLIIVIIGLFIAFK</sequence>
<dbReference type="Proteomes" id="UP000176253">
    <property type="component" value="Unassembled WGS sequence"/>
</dbReference>
<dbReference type="STRING" id="1798383.A3D78_05820"/>
<evidence type="ECO:0000313" key="3">
    <source>
        <dbReference type="EMBL" id="OGG18945.1"/>
    </source>
</evidence>
<gene>
    <name evidence="3" type="ORF">A3D78_05820</name>
</gene>
<feature type="transmembrane region" description="Helical" evidence="1">
    <location>
        <begin position="6"/>
        <end position="25"/>
    </location>
</feature>